<dbReference type="InterPro" id="IPR029058">
    <property type="entry name" value="AB_hydrolase_fold"/>
</dbReference>
<evidence type="ECO:0000313" key="3">
    <source>
        <dbReference type="EMBL" id="ERL65501.1"/>
    </source>
</evidence>
<dbReference type="InterPro" id="IPR050300">
    <property type="entry name" value="GDXG_lipolytic_enzyme"/>
</dbReference>
<name>U4TKX0_9LACO</name>
<dbReference type="PANTHER" id="PTHR48081:SF13">
    <property type="entry name" value="ALPHA_BETA HYDROLASE"/>
    <property type="match status" value="1"/>
</dbReference>
<sequence length="290" mass="31871">MQTIPSNPTFAGIASVRPDITFAVPDGRNLKLTLMQPWDPDPTRRHPLIVFLQGAGWTSPDRFSQLPQLAQYARHGYVVASITHRNFHDGYPAPAWLEDAKTAIRFLRHNAESFRIDPDKVAFWGTSSGGHAAELIDLTGDDPRYKTKDFPDESDAVTCVVSCFGVADMLALSQAYIAASADAADLRQSQPDVGAFVHLDKGEEFATNLMIQISPSYQIDHRTTGAPILLIHGTADPLVPFEQSKHLAEQLTAAGIENEFIAIEGGDHDGTFWSQPVHDAIMKFLDAHLK</sequence>
<dbReference type="HOGENOM" id="CLU_012494_4_0_9"/>
<dbReference type="AlphaFoldDB" id="U4TKX0"/>
<accession>U4TKX0</accession>
<dbReference type="Proteomes" id="UP000030647">
    <property type="component" value="Unassembled WGS sequence"/>
</dbReference>
<dbReference type="OrthoDB" id="9815425at2"/>
<dbReference type="EMBL" id="KI271586">
    <property type="protein sequence ID" value="ERL65501.1"/>
    <property type="molecule type" value="Genomic_DNA"/>
</dbReference>
<dbReference type="GO" id="GO:0016787">
    <property type="term" value="F:hydrolase activity"/>
    <property type="evidence" value="ECO:0007669"/>
    <property type="project" value="UniProtKB-KW"/>
</dbReference>
<proteinExistence type="predicted"/>
<evidence type="ECO:0000256" key="1">
    <source>
        <dbReference type="ARBA" id="ARBA00022801"/>
    </source>
</evidence>
<reference evidence="4" key="1">
    <citation type="journal article" date="2013" name="Genome Announc.">
        <title>Whole-Genome Sequencing of Lactobacillus shenzhenensis Strain LY-73T.</title>
        <authorList>
            <person name="Lin Z."/>
            <person name="Liu Z."/>
            <person name="Yang R."/>
            <person name="Zou Y."/>
            <person name="Wan D."/>
            <person name="Chen J."/>
            <person name="Guo M."/>
            <person name="Zhao J."/>
            <person name="Fang C."/>
            <person name="Yang R."/>
            <person name="Liu F."/>
        </authorList>
    </citation>
    <scope>NUCLEOTIDE SEQUENCE [LARGE SCALE GENOMIC DNA]</scope>
    <source>
        <strain evidence="4">LY-73</strain>
    </source>
</reference>
<keyword evidence="1" id="KW-0378">Hydrolase</keyword>
<organism evidence="3 4">
    <name type="scientific">Schleiferilactobacillus shenzhenensis LY-73</name>
    <dbReference type="NCBI Taxonomy" id="1231336"/>
    <lineage>
        <taxon>Bacteria</taxon>
        <taxon>Bacillati</taxon>
        <taxon>Bacillota</taxon>
        <taxon>Bacilli</taxon>
        <taxon>Lactobacillales</taxon>
        <taxon>Lactobacillaceae</taxon>
        <taxon>Schleiferilactobacillus</taxon>
    </lineage>
</organism>
<dbReference type="eggNOG" id="COG0657">
    <property type="taxonomic scope" value="Bacteria"/>
</dbReference>
<dbReference type="PANTHER" id="PTHR48081">
    <property type="entry name" value="AB HYDROLASE SUPERFAMILY PROTEIN C4A8.06C"/>
    <property type="match status" value="1"/>
</dbReference>
<evidence type="ECO:0000313" key="4">
    <source>
        <dbReference type="Proteomes" id="UP000030647"/>
    </source>
</evidence>
<gene>
    <name evidence="3" type="ORF">L248_2574</name>
</gene>
<dbReference type="Gene3D" id="3.40.50.1820">
    <property type="entry name" value="alpha/beta hydrolase"/>
    <property type="match status" value="1"/>
</dbReference>
<dbReference type="InterPro" id="IPR049492">
    <property type="entry name" value="BD-FAE-like_dom"/>
</dbReference>
<feature type="domain" description="BD-FAE-like" evidence="2">
    <location>
        <begin position="43"/>
        <end position="251"/>
    </location>
</feature>
<dbReference type="STRING" id="1231336.L248_2574"/>
<dbReference type="Pfam" id="PF20434">
    <property type="entry name" value="BD-FAE"/>
    <property type="match status" value="1"/>
</dbReference>
<evidence type="ECO:0000259" key="2">
    <source>
        <dbReference type="Pfam" id="PF20434"/>
    </source>
</evidence>
<protein>
    <recommendedName>
        <fullName evidence="2">BD-FAE-like domain-containing protein</fullName>
    </recommendedName>
</protein>
<keyword evidence="4" id="KW-1185">Reference proteome</keyword>
<dbReference type="RefSeq" id="WP_022529175.1">
    <property type="nucleotide sequence ID" value="NZ_KI271586.1"/>
</dbReference>
<dbReference type="SUPFAM" id="SSF53474">
    <property type="entry name" value="alpha/beta-Hydrolases"/>
    <property type="match status" value="1"/>
</dbReference>